<evidence type="ECO:0000259" key="6">
    <source>
        <dbReference type="PROSITE" id="PS50072"/>
    </source>
</evidence>
<proteinExistence type="inferred from homology"/>
<name>A0AAN7MA27_TRANT</name>
<protein>
    <recommendedName>
        <fullName evidence="5">Peptidyl-prolyl cis-trans isomerase</fullName>
        <shortName evidence="5">PPIase</shortName>
        <ecNumber evidence="5">5.2.1.8</ecNumber>
    </recommendedName>
</protein>
<dbReference type="Proteomes" id="UP001346149">
    <property type="component" value="Unassembled WGS sequence"/>
</dbReference>
<dbReference type="PANTHER" id="PTHR11071">
    <property type="entry name" value="PEPTIDYL-PROLYL CIS-TRANS ISOMERASE"/>
    <property type="match status" value="1"/>
</dbReference>
<dbReference type="InterPro" id="IPR020892">
    <property type="entry name" value="Cyclophilin-type_PPIase_CS"/>
</dbReference>
<organism evidence="7 8">
    <name type="scientific">Trapa natans</name>
    <name type="common">Water chestnut</name>
    <dbReference type="NCBI Taxonomy" id="22666"/>
    <lineage>
        <taxon>Eukaryota</taxon>
        <taxon>Viridiplantae</taxon>
        <taxon>Streptophyta</taxon>
        <taxon>Embryophyta</taxon>
        <taxon>Tracheophyta</taxon>
        <taxon>Spermatophyta</taxon>
        <taxon>Magnoliopsida</taxon>
        <taxon>eudicotyledons</taxon>
        <taxon>Gunneridae</taxon>
        <taxon>Pentapetalae</taxon>
        <taxon>rosids</taxon>
        <taxon>malvids</taxon>
        <taxon>Myrtales</taxon>
        <taxon>Lythraceae</taxon>
        <taxon>Trapa</taxon>
    </lineage>
</organism>
<dbReference type="Pfam" id="PF00160">
    <property type="entry name" value="Pro_isomerase"/>
    <property type="match status" value="1"/>
</dbReference>
<dbReference type="InterPro" id="IPR002130">
    <property type="entry name" value="Cyclophilin-type_PPIase_dom"/>
</dbReference>
<feature type="domain" description="PPIase cyclophilin-type" evidence="6">
    <location>
        <begin position="64"/>
        <end position="260"/>
    </location>
</feature>
<dbReference type="AlphaFoldDB" id="A0AAN7MA27"/>
<evidence type="ECO:0000256" key="4">
    <source>
        <dbReference type="ARBA" id="ARBA00023235"/>
    </source>
</evidence>
<evidence type="ECO:0000313" key="7">
    <source>
        <dbReference type="EMBL" id="KAK4801759.1"/>
    </source>
</evidence>
<dbReference type="EC" id="5.2.1.8" evidence="5"/>
<sequence>MPFTARARLLSTAVVWILVLFGTIAIIQNRLSDAGSSSERKIAGLQETEVKDTGDIEEVTQKVYFDIEIAGKPAGRIIMGLFGKAVPTTAENFRALCTGSQVTVLSVFCFATSTGFSGSQIVLCLLSGLMSGEKGNGKSGKPLHYKGSKFHRIIPSFMIQGGDFTWGDGRGGESIYGDKFADENFKLKHTGPGVLSMANAGPDTNGSQFFITTVKTSWLNGRHVVFGKVISGMDVVSKIEAEGRQNGQPKTDVVISGSGELPLLRAEHMR</sequence>
<dbReference type="PROSITE" id="PS50072">
    <property type="entry name" value="CSA_PPIASE_2"/>
    <property type="match status" value="1"/>
</dbReference>
<keyword evidence="3" id="KW-0143">Chaperone</keyword>
<comment type="function">
    <text evidence="5">PPIases accelerate the folding of proteins. It catalyzes the cis-trans isomerization of proline imidic peptide bonds in oligopeptides.</text>
</comment>
<accession>A0AAN7MA27</accession>
<keyword evidence="8" id="KW-1185">Reference proteome</keyword>
<keyword evidence="4 5" id="KW-0413">Isomerase</keyword>
<dbReference type="PANTHER" id="PTHR11071:SF561">
    <property type="entry name" value="PEPTIDYL-PROLYL CIS-TRANS ISOMERASE D-RELATED"/>
    <property type="match status" value="1"/>
</dbReference>
<dbReference type="GO" id="GO:0005737">
    <property type="term" value="C:cytoplasm"/>
    <property type="evidence" value="ECO:0007669"/>
    <property type="project" value="TreeGrafter"/>
</dbReference>
<evidence type="ECO:0000256" key="3">
    <source>
        <dbReference type="ARBA" id="ARBA00023186"/>
    </source>
</evidence>
<comment type="caution">
    <text evidence="7">The sequence shown here is derived from an EMBL/GenBank/DDBJ whole genome shotgun (WGS) entry which is preliminary data.</text>
</comment>
<dbReference type="Gene3D" id="2.40.100.10">
    <property type="entry name" value="Cyclophilin-like"/>
    <property type="match status" value="1"/>
</dbReference>
<dbReference type="PROSITE" id="PS00170">
    <property type="entry name" value="CSA_PPIASE_1"/>
    <property type="match status" value="1"/>
</dbReference>
<dbReference type="SUPFAM" id="SSF50891">
    <property type="entry name" value="Cyclophilin-like"/>
    <property type="match status" value="1"/>
</dbReference>
<comment type="catalytic activity">
    <reaction evidence="5">
        <text>[protein]-peptidylproline (omega=180) = [protein]-peptidylproline (omega=0)</text>
        <dbReference type="Rhea" id="RHEA:16237"/>
        <dbReference type="Rhea" id="RHEA-COMP:10747"/>
        <dbReference type="Rhea" id="RHEA-COMP:10748"/>
        <dbReference type="ChEBI" id="CHEBI:83833"/>
        <dbReference type="ChEBI" id="CHEBI:83834"/>
        <dbReference type="EC" id="5.2.1.8"/>
    </reaction>
</comment>
<dbReference type="GO" id="GO:0006457">
    <property type="term" value="P:protein folding"/>
    <property type="evidence" value="ECO:0007669"/>
    <property type="project" value="InterPro"/>
</dbReference>
<dbReference type="EMBL" id="JAXQNO010000003">
    <property type="protein sequence ID" value="KAK4801759.1"/>
    <property type="molecule type" value="Genomic_DNA"/>
</dbReference>
<dbReference type="GO" id="GO:0003755">
    <property type="term" value="F:peptidyl-prolyl cis-trans isomerase activity"/>
    <property type="evidence" value="ECO:0007669"/>
    <property type="project" value="UniProtKB-UniRule"/>
</dbReference>
<evidence type="ECO:0000313" key="8">
    <source>
        <dbReference type="Proteomes" id="UP001346149"/>
    </source>
</evidence>
<comment type="similarity">
    <text evidence="1 5">Belongs to the cyclophilin-type PPIase family.</text>
</comment>
<evidence type="ECO:0000256" key="1">
    <source>
        <dbReference type="ARBA" id="ARBA00007365"/>
    </source>
</evidence>
<gene>
    <name evidence="7" type="ORF">SAY86_022246</name>
</gene>
<keyword evidence="2 5" id="KW-0697">Rotamase</keyword>
<dbReference type="InterPro" id="IPR029000">
    <property type="entry name" value="Cyclophilin-like_dom_sf"/>
</dbReference>
<dbReference type="CDD" id="cd01926">
    <property type="entry name" value="cyclophilin_ABH_like"/>
    <property type="match status" value="1"/>
</dbReference>
<dbReference type="GO" id="GO:0016018">
    <property type="term" value="F:cyclosporin A binding"/>
    <property type="evidence" value="ECO:0007669"/>
    <property type="project" value="TreeGrafter"/>
</dbReference>
<dbReference type="PRINTS" id="PR00153">
    <property type="entry name" value="CSAPPISMRASE"/>
</dbReference>
<evidence type="ECO:0000256" key="2">
    <source>
        <dbReference type="ARBA" id="ARBA00023110"/>
    </source>
</evidence>
<reference evidence="7 8" key="1">
    <citation type="journal article" date="2023" name="Hortic Res">
        <title>Pangenome of water caltrop reveals structural variations and asymmetric subgenome divergence after allopolyploidization.</title>
        <authorList>
            <person name="Zhang X."/>
            <person name="Chen Y."/>
            <person name="Wang L."/>
            <person name="Yuan Y."/>
            <person name="Fang M."/>
            <person name="Shi L."/>
            <person name="Lu R."/>
            <person name="Comes H.P."/>
            <person name="Ma Y."/>
            <person name="Chen Y."/>
            <person name="Huang G."/>
            <person name="Zhou Y."/>
            <person name="Zheng Z."/>
            <person name="Qiu Y."/>
        </authorList>
    </citation>
    <scope>NUCLEOTIDE SEQUENCE [LARGE SCALE GENOMIC DNA]</scope>
    <source>
        <strain evidence="7">F231</strain>
    </source>
</reference>
<evidence type="ECO:0000256" key="5">
    <source>
        <dbReference type="RuleBase" id="RU363019"/>
    </source>
</evidence>